<dbReference type="EMBL" id="FQUP01000001">
    <property type="protein sequence ID" value="SHE57006.1"/>
    <property type="molecule type" value="Genomic_DNA"/>
</dbReference>
<dbReference type="NCBIfam" id="NF005164">
    <property type="entry name" value="PRK06638.1-4"/>
    <property type="match status" value="1"/>
</dbReference>
<feature type="transmembrane region" description="Helical" evidence="2">
    <location>
        <begin position="32"/>
        <end position="51"/>
    </location>
</feature>
<dbReference type="Proteomes" id="UP000184485">
    <property type="component" value="Unassembled WGS sequence"/>
</dbReference>
<dbReference type="EC" id="7.1.1.-" evidence="2"/>
<feature type="transmembrane region" description="Helical" evidence="2">
    <location>
        <begin position="6"/>
        <end position="25"/>
    </location>
</feature>
<keyword evidence="4" id="KW-1185">Reference proteome</keyword>
<keyword evidence="2" id="KW-0472">Membrane</keyword>
<sequence length="202" mass="21905">MIIHTLFFYLFSAITLASGLMVISARNPVHSVLFLILAFFNAAGLFVLLGAEFLAMLLVVVYVGAVAVLFLFVVMMLDVDFVELRQGFLQYLPVGALVGVVLLAELLIGLSGWTFAPEAIATATSPIPNPAEISNTAAIGRLLYTHYIFFFQVAGFVLLVAMIGAIVLTLRHKPKVKRQVIADQVSRSQKVDMHAVKPGQGV</sequence>
<dbReference type="Gene3D" id="1.20.120.1200">
    <property type="entry name" value="NADH-ubiquinone/plastoquinone oxidoreductase chain 6, subunit NuoJ"/>
    <property type="match status" value="1"/>
</dbReference>
<keyword evidence="2" id="KW-1133">Transmembrane helix</keyword>
<accession>A0A1M4UJU1</accession>
<keyword evidence="2" id="KW-1003">Cell membrane</keyword>
<gene>
    <name evidence="3" type="ORF">SAMN02745157_0468</name>
</gene>
<name>A0A1M4UJU1_9HYPH</name>
<feature type="transmembrane region" description="Helical" evidence="2">
    <location>
        <begin position="57"/>
        <end position="79"/>
    </location>
</feature>
<evidence type="ECO:0000256" key="1">
    <source>
        <dbReference type="ARBA" id="ARBA00005698"/>
    </source>
</evidence>
<evidence type="ECO:0000313" key="4">
    <source>
        <dbReference type="Proteomes" id="UP000184485"/>
    </source>
</evidence>
<comment type="function">
    <text evidence="2">NDH-1 shuttles electrons from NADH, via FMN and iron-sulfur (Fe-S) centers, to quinones in the respiratory chain. Couples the redox reaction to proton translocation (for every two electrons transferred, four hydrogen ions are translocated across the cytoplasmic membrane), and thus conserves the redox energy in a proton gradient.</text>
</comment>
<evidence type="ECO:0000256" key="2">
    <source>
        <dbReference type="RuleBase" id="RU004429"/>
    </source>
</evidence>
<dbReference type="Pfam" id="PF00499">
    <property type="entry name" value="Oxidored_q3"/>
    <property type="match status" value="1"/>
</dbReference>
<comment type="similarity">
    <text evidence="1 2">Belongs to the complex I subunit 6 family.</text>
</comment>
<reference evidence="3 4" key="1">
    <citation type="submission" date="2016-11" db="EMBL/GenBank/DDBJ databases">
        <authorList>
            <person name="Jaros S."/>
            <person name="Januszkiewicz K."/>
            <person name="Wedrychowicz H."/>
        </authorList>
    </citation>
    <scope>NUCLEOTIDE SEQUENCE [LARGE SCALE GENOMIC DNA]</scope>
    <source>
        <strain evidence="3 4">DSM 19436</strain>
    </source>
</reference>
<feature type="transmembrane region" description="Helical" evidence="2">
    <location>
        <begin position="147"/>
        <end position="170"/>
    </location>
</feature>
<dbReference type="AlphaFoldDB" id="A0A1M4UJU1"/>
<feature type="transmembrane region" description="Helical" evidence="2">
    <location>
        <begin position="91"/>
        <end position="116"/>
    </location>
</feature>
<keyword evidence="2" id="KW-0812">Transmembrane</keyword>
<dbReference type="PANTHER" id="PTHR33269">
    <property type="entry name" value="NADH-UBIQUINONE OXIDOREDUCTASE CHAIN 6"/>
    <property type="match status" value="1"/>
</dbReference>
<dbReference type="OrthoDB" id="9795409at2"/>
<keyword evidence="2" id="KW-0520">NAD</keyword>
<comment type="catalytic activity">
    <reaction evidence="2">
        <text>a quinone + NADH + 5 H(+)(in) = a quinol + NAD(+) + 4 H(+)(out)</text>
        <dbReference type="Rhea" id="RHEA:57888"/>
        <dbReference type="ChEBI" id="CHEBI:15378"/>
        <dbReference type="ChEBI" id="CHEBI:24646"/>
        <dbReference type="ChEBI" id="CHEBI:57540"/>
        <dbReference type="ChEBI" id="CHEBI:57945"/>
        <dbReference type="ChEBI" id="CHEBI:132124"/>
    </reaction>
</comment>
<dbReference type="InterPro" id="IPR042106">
    <property type="entry name" value="Nuo/plastoQ_OxRdtase_6_NuoJ"/>
</dbReference>
<dbReference type="STRING" id="1122133.SAMN02745157_0468"/>
<protein>
    <recommendedName>
        <fullName evidence="2">NADH-quinone oxidoreductase subunit J</fullName>
        <ecNumber evidence="2">7.1.1.-</ecNumber>
    </recommendedName>
</protein>
<comment type="subcellular location">
    <subcellularLocation>
        <location evidence="2">Cell membrane</location>
        <topology evidence="2">Multi-pass membrane protein</topology>
    </subcellularLocation>
</comment>
<keyword evidence="2" id="KW-0874">Quinone</keyword>
<dbReference type="GO" id="GO:0005886">
    <property type="term" value="C:plasma membrane"/>
    <property type="evidence" value="ECO:0007669"/>
    <property type="project" value="UniProtKB-SubCell"/>
</dbReference>
<dbReference type="GO" id="GO:0048038">
    <property type="term" value="F:quinone binding"/>
    <property type="evidence" value="ECO:0007669"/>
    <property type="project" value="UniProtKB-UniRule"/>
</dbReference>
<evidence type="ECO:0000313" key="3">
    <source>
        <dbReference type="EMBL" id="SHE57006.1"/>
    </source>
</evidence>
<proteinExistence type="inferred from homology"/>
<organism evidence="3 4">
    <name type="scientific">Kaistia soli DSM 19436</name>
    <dbReference type="NCBI Taxonomy" id="1122133"/>
    <lineage>
        <taxon>Bacteria</taxon>
        <taxon>Pseudomonadati</taxon>
        <taxon>Pseudomonadota</taxon>
        <taxon>Alphaproteobacteria</taxon>
        <taxon>Hyphomicrobiales</taxon>
        <taxon>Kaistiaceae</taxon>
        <taxon>Kaistia</taxon>
    </lineage>
</organism>
<dbReference type="InterPro" id="IPR001457">
    <property type="entry name" value="NADH_UbQ/plastoQ_OxRdtase_su6"/>
</dbReference>
<dbReference type="RefSeq" id="WP_073051132.1">
    <property type="nucleotide sequence ID" value="NZ_FQUP01000001.1"/>
</dbReference>
<dbReference type="GO" id="GO:0008137">
    <property type="term" value="F:NADH dehydrogenase (ubiquinone) activity"/>
    <property type="evidence" value="ECO:0007669"/>
    <property type="project" value="UniProtKB-UniRule"/>
</dbReference>
<dbReference type="PANTHER" id="PTHR33269:SF17">
    <property type="entry name" value="NADH-UBIQUINONE OXIDOREDUCTASE CHAIN 6"/>
    <property type="match status" value="1"/>
</dbReference>